<dbReference type="Proteomes" id="UP001500851">
    <property type="component" value="Unassembled WGS sequence"/>
</dbReference>
<dbReference type="PANTHER" id="PTHR33993:SF2">
    <property type="entry name" value="VOC DOMAIN-CONTAINING PROTEIN"/>
    <property type="match status" value="1"/>
</dbReference>
<feature type="domain" description="VOC" evidence="1">
    <location>
        <begin position="20"/>
        <end position="141"/>
    </location>
</feature>
<accession>A0ABN2LP11</accession>
<dbReference type="Gene3D" id="3.10.180.10">
    <property type="entry name" value="2,3-Dihydroxybiphenyl 1,2-Dioxygenase, domain 1"/>
    <property type="match status" value="1"/>
</dbReference>
<dbReference type="CDD" id="cd07247">
    <property type="entry name" value="SgaA_N_like"/>
    <property type="match status" value="1"/>
</dbReference>
<protein>
    <submittedName>
        <fullName evidence="2">VOC family protein</fullName>
    </submittedName>
</protein>
<dbReference type="PANTHER" id="PTHR33993">
    <property type="entry name" value="GLYOXALASE-RELATED"/>
    <property type="match status" value="1"/>
</dbReference>
<organism evidence="2 3">
    <name type="scientific">Leucobacter iarius</name>
    <dbReference type="NCBI Taxonomy" id="333963"/>
    <lineage>
        <taxon>Bacteria</taxon>
        <taxon>Bacillati</taxon>
        <taxon>Actinomycetota</taxon>
        <taxon>Actinomycetes</taxon>
        <taxon>Micrococcales</taxon>
        <taxon>Microbacteriaceae</taxon>
        <taxon>Leucobacter</taxon>
    </lineage>
</organism>
<dbReference type="EMBL" id="BAAAOB010000003">
    <property type="protein sequence ID" value="GAA1795346.1"/>
    <property type="molecule type" value="Genomic_DNA"/>
</dbReference>
<dbReference type="InterPro" id="IPR029068">
    <property type="entry name" value="Glyas_Bleomycin-R_OHBP_Dase"/>
</dbReference>
<evidence type="ECO:0000313" key="3">
    <source>
        <dbReference type="Proteomes" id="UP001500851"/>
    </source>
</evidence>
<evidence type="ECO:0000259" key="1">
    <source>
        <dbReference type="PROSITE" id="PS51819"/>
    </source>
</evidence>
<dbReference type="InterPro" id="IPR052164">
    <property type="entry name" value="Anthracycline_SecMetBiosynth"/>
</dbReference>
<name>A0ABN2LP11_9MICO</name>
<keyword evidence="3" id="KW-1185">Reference proteome</keyword>
<dbReference type="SUPFAM" id="SSF54593">
    <property type="entry name" value="Glyoxalase/Bleomycin resistance protein/Dihydroxybiphenyl dioxygenase"/>
    <property type="match status" value="1"/>
</dbReference>
<sequence>MSDQVENAAAEEEVSYGNGRPVHFEIHAADPARAVAFYAEVFGWQSEDWTEYAGMPYFGLRTGEGPGIDGAIMQRHGDNPEPGAAVGGGVLTMGVASFDEAAERILAAGGTLAMPKYALPGMAWQGYFLDTENNVFGIHEPDPEAK</sequence>
<dbReference type="Pfam" id="PF22677">
    <property type="entry name" value="Ble-like_N"/>
    <property type="match status" value="1"/>
</dbReference>
<gene>
    <name evidence="2" type="ORF">GCM10009768_25530</name>
</gene>
<dbReference type="InterPro" id="IPR053863">
    <property type="entry name" value="Glyoxy/Ble-like_N"/>
</dbReference>
<proteinExistence type="predicted"/>
<evidence type="ECO:0000313" key="2">
    <source>
        <dbReference type="EMBL" id="GAA1795346.1"/>
    </source>
</evidence>
<reference evidence="3" key="1">
    <citation type="journal article" date="2019" name="Int. J. Syst. Evol. Microbiol.">
        <title>The Global Catalogue of Microorganisms (GCM) 10K type strain sequencing project: providing services to taxonomists for standard genome sequencing and annotation.</title>
        <authorList>
            <consortium name="The Broad Institute Genomics Platform"/>
            <consortium name="The Broad Institute Genome Sequencing Center for Infectious Disease"/>
            <person name="Wu L."/>
            <person name="Ma J."/>
        </authorList>
    </citation>
    <scope>NUCLEOTIDE SEQUENCE [LARGE SCALE GENOMIC DNA]</scope>
    <source>
        <strain evidence="3">JCM 14736</strain>
    </source>
</reference>
<dbReference type="PROSITE" id="PS51819">
    <property type="entry name" value="VOC"/>
    <property type="match status" value="1"/>
</dbReference>
<dbReference type="InterPro" id="IPR037523">
    <property type="entry name" value="VOC_core"/>
</dbReference>
<comment type="caution">
    <text evidence="2">The sequence shown here is derived from an EMBL/GenBank/DDBJ whole genome shotgun (WGS) entry which is preliminary data.</text>
</comment>
<dbReference type="RefSeq" id="WP_344032774.1">
    <property type="nucleotide sequence ID" value="NZ_BAAAOB010000003.1"/>
</dbReference>